<dbReference type="OrthoDB" id="9770347at2"/>
<gene>
    <name evidence="8" type="ORF">SAMN05421877_11671</name>
</gene>
<evidence type="ECO:0000256" key="7">
    <source>
        <dbReference type="SAM" id="Phobius"/>
    </source>
</evidence>
<dbReference type="CDD" id="cd13127">
    <property type="entry name" value="MATE_tuaB_like"/>
    <property type="match status" value="1"/>
</dbReference>
<feature type="transmembrane region" description="Helical" evidence="7">
    <location>
        <begin position="145"/>
        <end position="164"/>
    </location>
</feature>
<feature type="transmembrane region" description="Helical" evidence="7">
    <location>
        <begin position="287"/>
        <end position="306"/>
    </location>
</feature>
<keyword evidence="3" id="KW-1003">Cell membrane</keyword>
<evidence type="ECO:0000256" key="5">
    <source>
        <dbReference type="ARBA" id="ARBA00022989"/>
    </source>
</evidence>
<evidence type="ECO:0000256" key="6">
    <source>
        <dbReference type="ARBA" id="ARBA00023136"/>
    </source>
</evidence>
<dbReference type="Pfam" id="PF13440">
    <property type="entry name" value="Polysacc_synt_3"/>
    <property type="match status" value="1"/>
</dbReference>
<organism evidence="8 9">
    <name type="scientific">Sphingobacterium lactis</name>
    <dbReference type="NCBI Taxonomy" id="797291"/>
    <lineage>
        <taxon>Bacteria</taxon>
        <taxon>Pseudomonadati</taxon>
        <taxon>Bacteroidota</taxon>
        <taxon>Sphingobacteriia</taxon>
        <taxon>Sphingobacteriales</taxon>
        <taxon>Sphingobacteriaceae</taxon>
        <taxon>Sphingobacterium</taxon>
    </lineage>
</organism>
<evidence type="ECO:0000313" key="9">
    <source>
        <dbReference type="Proteomes" id="UP000236731"/>
    </source>
</evidence>
<feature type="transmembrane region" description="Helical" evidence="7">
    <location>
        <begin position="114"/>
        <end position="133"/>
    </location>
</feature>
<protein>
    <submittedName>
        <fullName evidence="8">Membrane protein involved in the export of O-antigen and teichoic acid</fullName>
    </submittedName>
</protein>
<evidence type="ECO:0000256" key="2">
    <source>
        <dbReference type="ARBA" id="ARBA00007430"/>
    </source>
</evidence>
<feature type="transmembrane region" description="Helical" evidence="7">
    <location>
        <begin position="414"/>
        <end position="436"/>
    </location>
</feature>
<dbReference type="PANTHER" id="PTHR30250">
    <property type="entry name" value="PST FAMILY PREDICTED COLANIC ACID TRANSPORTER"/>
    <property type="match status" value="1"/>
</dbReference>
<accession>A0A1H6CKP4</accession>
<dbReference type="Proteomes" id="UP000236731">
    <property type="component" value="Unassembled WGS sequence"/>
</dbReference>
<comment type="subcellular location">
    <subcellularLocation>
        <location evidence="1">Cell membrane</location>
        <topology evidence="1">Multi-pass membrane protein</topology>
    </subcellularLocation>
</comment>
<keyword evidence="6 7" id="KW-0472">Membrane</keyword>
<name>A0A1H6CKP4_9SPHI</name>
<keyword evidence="9" id="KW-1185">Reference proteome</keyword>
<dbReference type="RefSeq" id="WP_103907851.1">
    <property type="nucleotide sequence ID" value="NZ_CP049246.1"/>
</dbReference>
<evidence type="ECO:0000256" key="1">
    <source>
        <dbReference type="ARBA" id="ARBA00004651"/>
    </source>
</evidence>
<dbReference type="InterPro" id="IPR050833">
    <property type="entry name" value="Poly_Biosynth_Transport"/>
</dbReference>
<dbReference type="PANTHER" id="PTHR30250:SF10">
    <property type="entry name" value="LIPOPOLYSACCHARIDE BIOSYNTHESIS PROTEIN WZXC"/>
    <property type="match status" value="1"/>
</dbReference>
<feature type="transmembrane region" description="Helical" evidence="7">
    <location>
        <begin position="363"/>
        <end position="393"/>
    </location>
</feature>
<proteinExistence type="inferred from homology"/>
<dbReference type="AlphaFoldDB" id="A0A1H6CKP4"/>
<feature type="transmembrane region" description="Helical" evidence="7">
    <location>
        <begin position="442"/>
        <end position="463"/>
    </location>
</feature>
<feature type="transmembrane region" description="Helical" evidence="7">
    <location>
        <begin position="79"/>
        <end position="102"/>
    </location>
</feature>
<dbReference type="EMBL" id="FNUT01000016">
    <property type="protein sequence ID" value="SEG73540.1"/>
    <property type="molecule type" value="Genomic_DNA"/>
</dbReference>
<evidence type="ECO:0000256" key="4">
    <source>
        <dbReference type="ARBA" id="ARBA00022692"/>
    </source>
</evidence>
<feature type="transmembrane region" description="Helical" evidence="7">
    <location>
        <begin position="12"/>
        <end position="35"/>
    </location>
</feature>
<feature type="transmembrane region" description="Helical" evidence="7">
    <location>
        <begin position="41"/>
        <end position="58"/>
    </location>
</feature>
<keyword evidence="5 7" id="KW-1133">Transmembrane helix</keyword>
<keyword evidence="4 7" id="KW-0812">Transmembrane</keyword>
<dbReference type="GO" id="GO:0005886">
    <property type="term" value="C:plasma membrane"/>
    <property type="evidence" value="ECO:0007669"/>
    <property type="project" value="UniProtKB-SubCell"/>
</dbReference>
<evidence type="ECO:0000313" key="8">
    <source>
        <dbReference type="EMBL" id="SEG73540.1"/>
    </source>
</evidence>
<comment type="similarity">
    <text evidence="2">Belongs to the polysaccharide synthase family.</text>
</comment>
<feature type="transmembrane region" description="Helical" evidence="7">
    <location>
        <begin position="210"/>
        <end position="231"/>
    </location>
</feature>
<sequence length="478" mass="54495">MELKKQAVHGAIWVFAEQFGSQLIGFVLNLILARILLPSDFGTIALFSIVMSIGNVLVQGGMSSSLIRNAQNDERDYSTVFWFNIASAVLIYLVVYFIAPLFAQFFEVEILTSLIRVFSLILIIDSFAMVQGVKFVKELDFKKNFKIQLPSLLIGGGCGVYFAMNGYGVWSLVYYSLIQNSIFMIQHWLYSSWRPSFSFDMQKFKYHFGFGVNMTLSALLNVVVANIYTIILGKKFSPSILGYYNRADGLKQLPINNISNTLNKVTFPLFAEIGDDNIRFRNSFRELQMLVMFIVSPLVGILIVSAEPIIRVLYTEKWLPAVPYLQILSLAGVFQPVQSYNLNVLQIKGRSDLFLKLEVVKKIIIVLVVVVSLPFGLFALVWGQVLISILSLFVNSFYTGKFIKYSIFDQIVDLLFSLFLSSIIGLIIWIIDLYYFQYLLDLVRIGLISLTFLIVYFIVSVLLKRNEIKLIYSLIKRK</sequence>
<reference evidence="9" key="1">
    <citation type="submission" date="2016-10" db="EMBL/GenBank/DDBJ databases">
        <authorList>
            <person name="Varghese N."/>
            <person name="Submissions S."/>
        </authorList>
    </citation>
    <scope>NUCLEOTIDE SEQUENCE [LARGE SCALE GENOMIC DNA]</scope>
    <source>
        <strain evidence="9">DSM 22361</strain>
    </source>
</reference>
<evidence type="ECO:0000256" key="3">
    <source>
        <dbReference type="ARBA" id="ARBA00022475"/>
    </source>
</evidence>